<feature type="compositionally biased region" description="Polar residues" evidence="3">
    <location>
        <begin position="1"/>
        <end position="16"/>
    </location>
</feature>
<accession>A0A2M7FZJ9</accession>
<name>A0A2M7FZJ9_9BACT</name>
<keyword evidence="1" id="KW-0677">Repeat</keyword>
<dbReference type="SMART" id="SM00028">
    <property type="entry name" value="TPR"/>
    <property type="match status" value="8"/>
</dbReference>
<sequence>MIKKQNLANISGTSPLPTKAESPANPKRLHTLQDPLNRSIALQTNPQTPFSSSRSLARFHLQQAQSYLASGHAQSALIELKETQILSRSESTEFQQEILPLLLHTTLETGHLLAQEKDLVNALSAYDLAYTFALQEEPLSTLLLAQICLNRGLVYQRLSLLDQALVDFNQAVSHLVTLASSDTEQISLLAQALRNRGELQESLSQTDAAVKDFAQAIAAQNELQYPPDLQELAVTTRKLALLYQHQERFLEAESYFAQSLVYYRELYQKGHTEFLQDLVSTLLNHSQICLKLEKLEAAHADCTEALQFLENGALPAREKQLLQARAGTARGLLAWKMGDPDQSRNDFIASLYFYQALEAFDLNFIPERIQLHLHLAHLWLEIEDQASSQALAHYHLALEELQNQSQTSDPELKMQILLERGNLYREWGQSDATQEDYQRAVEVFHSLTAAKRTPLLATLAQVHLQWGLLLTETGAAEAAIKQFSQGLQSCKALQPREEVNPDHLWIQLHYFRGFCLAIELNQPEVALEDFIQIEKYCPGYASYDLACLYTRLGQNEKAIAALTQHVSSGYRLEKKEIEADPDLKPLKKLPAWKALLKGAF</sequence>
<evidence type="ECO:0000313" key="5">
    <source>
        <dbReference type="Proteomes" id="UP000231019"/>
    </source>
</evidence>
<comment type="caution">
    <text evidence="4">The sequence shown here is derived from an EMBL/GenBank/DDBJ whole genome shotgun (WGS) entry which is preliminary data.</text>
</comment>
<dbReference type="PANTHER" id="PTHR44858">
    <property type="entry name" value="TETRATRICOPEPTIDE REPEAT PROTEIN 6"/>
    <property type="match status" value="1"/>
</dbReference>
<evidence type="ECO:0000256" key="2">
    <source>
        <dbReference type="ARBA" id="ARBA00022803"/>
    </source>
</evidence>
<reference evidence="4 5" key="1">
    <citation type="submission" date="2017-09" db="EMBL/GenBank/DDBJ databases">
        <title>Depth-based differentiation of microbial function through sediment-hosted aquifers and enrichment of novel symbionts in the deep terrestrial subsurface.</title>
        <authorList>
            <person name="Probst A.J."/>
            <person name="Ladd B."/>
            <person name="Jarett J.K."/>
            <person name="Geller-Mcgrath D.E."/>
            <person name="Sieber C.M."/>
            <person name="Emerson J.B."/>
            <person name="Anantharaman K."/>
            <person name="Thomas B.C."/>
            <person name="Malmstrom R."/>
            <person name="Stieglmeier M."/>
            <person name="Klingl A."/>
            <person name="Woyke T."/>
            <person name="Ryan C.M."/>
            <person name="Banfield J.F."/>
        </authorList>
    </citation>
    <scope>NUCLEOTIDE SEQUENCE [LARGE SCALE GENOMIC DNA]</scope>
    <source>
        <strain evidence="4">CG17_big_fil_post_rev_8_21_14_2_50_48_46</strain>
    </source>
</reference>
<protein>
    <recommendedName>
        <fullName evidence="6">MalT-like TPR region domain-containing protein</fullName>
    </recommendedName>
</protein>
<dbReference type="InterPro" id="IPR019734">
    <property type="entry name" value="TPR_rpt"/>
</dbReference>
<evidence type="ECO:0008006" key="6">
    <source>
        <dbReference type="Google" id="ProtNLM"/>
    </source>
</evidence>
<keyword evidence="2" id="KW-0802">TPR repeat</keyword>
<dbReference type="Pfam" id="PF13181">
    <property type="entry name" value="TPR_8"/>
    <property type="match status" value="1"/>
</dbReference>
<gene>
    <name evidence="4" type="ORF">COW36_19500</name>
</gene>
<dbReference type="Gene3D" id="1.25.40.10">
    <property type="entry name" value="Tetratricopeptide repeat domain"/>
    <property type="match status" value="4"/>
</dbReference>
<dbReference type="EMBL" id="PFFQ01000055">
    <property type="protein sequence ID" value="PIW14838.1"/>
    <property type="molecule type" value="Genomic_DNA"/>
</dbReference>
<organism evidence="4 5">
    <name type="scientific">bacterium (Candidatus Blackallbacteria) CG17_big_fil_post_rev_8_21_14_2_50_48_46</name>
    <dbReference type="NCBI Taxonomy" id="2014261"/>
    <lineage>
        <taxon>Bacteria</taxon>
        <taxon>Candidatus Blackallbacteria</taxon>
    </lineage>
</organism>
<dbReference type="InterPro" id="IPR011990">
    <property type="entry name" value="TPR-like_helical_dom_sf"/>
</dbReference>
<dbReference type="SUPFAM" id="SSF48452">
    <property type="entry name" value="TPR-like"/>
    <property type="match status" value="3"/>
</dbReference>
<evidence type="ECO:0000256" key="3">
    <source>
        <dbReference type="SAM" id="MobiDB-lite"/>
    </source>
</evidence>
<evidence type="ECO:0000313" key="4">
    <source>
        <dbReference type="EMBL" id="PIW14838.1"/>
    </source>
</evidence>
<dbReference type="PANTHER" id="PTHR44858:SF1">
    <property type="entry name" value="UDP-N-ACETYLGLUCOSAMINE--PEPTIDE N-ACETYLGLUCOSAMINYLTRANSFERASE SPINDLY-RELATED"/>
    <property type="match status" value="1"/>
</dbReference>
<dbReference type="Proteomes" id="UP000231019">
    <property type="component" value="Unassembled WGS sequence"/>
</dbReference>
<dbReference type="InterPro" id="IPR050498">
    <property type="entry name" value="Ycf3"/>
</dbReference>
<feature type="region of interest" description="Disordered" evidence="3">
    <location>
        <begin position="1"/>
        <end position="30"/>
    </location>
</feature>
<evidence type="ECO:0000256" key="1">
    <source>
        <dbReference type="ARBA" id="ARBA00022737"/>
    </source>
</evidence>
<dbReference type="NCBIfam" id="NF047558">
    <property type="entry name" value="TPR_END_plus"/>
    <property type="match status" value="1"/>
</dbReference>
<dbReference type="AlphaFoldDB" id="A0A2M7FZJ9"/>
<proteinExistence type="predicted"/>